<keyword evidence="2" id="KW-1185">Reference proteome</keyword>
<proteinExistence type="predicted"/>
<protein>
    <submittedName>
        <fullName evidence="1">Uncharacterized protein</fullName>
    </submittedName>
</protein>
<dbReference type="EMBL" id="JAKNRW010000001">
    <property type="protein sequence ID" value="MCK1788818.1"/>
    <property type="molecule type" value="Genomic_DNA"/>
</dbReference>
<reference evidence="1 2" key="1">
    <citation type="submission" date="2022-02" db="EMBL/GenBank/DDBJ databases">
        <title>Comparative genomics of the first Antarctic Pseudomonas spp. capable of biotransforming 2,4,6-Trinitrotoluene.</title>
        <authorList>
            <person name="Cabrera M.A."/>
            <person name="Marquez S.L."/>
            <person name="Perez-Donoso J.M."/>
        </authorList>
    </citation>
    <scope>NUCLEOTIDE SEQUENCE [LARGE SCALE GENOMIC DNA]</scope>
    <source>
        <strain evidence="1 2">TNT19</strain>
    </source>
</reference>
<gene>
    <name evidence="1" type="ORF">L9059_01145</name>
</gene>
<accession>A0ABT0ESV6</accession>
<dbReference type="RefSeq" id="WP_247286107.1">
    <property type="nucleotide sequence ID" value="NZ_JAKNRW010000001.1"/>
</dbReference>
<evidence type="ECO:0000313" key="2">
    <source>
        <dbReference type="Proteomes" id="UP001299876"/>
    </source>
</evidence>
<dbReference type="Proteomes" id="UP001299876">
    <property type="component" value="Unassembled WGS sequence"/>
</dbReference>
<organism evidence="1 2">
    <name type="scientific">Pseudomonas violetae</name>
    <dbReference type="NCBI Taxonomy" id="2915813"/>
    <lineage>
        <taxon>Bacteria</taxon>
        <taxon>Pseudomonadati</taxon>
        <taxon>Pseudomonadota</taxon>
        <taxon>Gammaproteobacteria</taxon>
        <taxon>Pseudomonadales</taxon>
        <taxon>Pseudomonadaceae</taxon>
        <taxon>Pseudomonas</taxon>
    </lineage>
</organism>
<evidence type="ECO:0000313" key="1">
    <source>
        <dbReference type="EMBL" id="MCK1788818.1"/>
    </source>
</evidence>
<sequence length="199" mass="22003">MTESPKGQPQDHLTVQRQALLETLASEQHYHETPTLVYGPHNPLEVALAACDTCFAGGNLERIFKGKSAPRWQVICKGCGRKGSDLVRDRHTASLLWNGVNLQTQCYADLPLFGLAGLTPRDAHNRIRHIRANLVLRIALCDIESQMHNAGISGKKPGADYRVRLDAYLKWCMLAHRLIKVARGKSCPSVKAAELSATE</sequence>
<name>A0ABT0ESV6_9PSED</name>
<comment type="caution">
    <text evidence="1">The sequence shown here is derived from an EMBL/GenBank/DDBJ whole genome shotgun (WGS) entry which is preliminary data.</text>
</comment>